<dbReference type="Gene3D" id="3.30.470.160">
    <property type="entry name" value="Inositol polyphosphate kinase"/>
    <property type="match status" value="1"/>
</dbReference>
<keyword evidence="5" id="KW-0067">ATP-binding</keyword>
<evidence type="ECO:0000256" key="7">
    <source>
        <dbReference type="ARBA" id="ARBA00036525"/>
    </source>
</evidence>
<dbReference type="GO" id="GO:0005634">
    <property type="term" value="C:nucleus"/>
    <property type="evidence" value="ECO:0007669"/>
    <property type="project" value="TreeGrafter"/>
</dbReference>
<evidence type="ECO:0000256" key="5">
    <source>
        <dbReference type="ARBA" id="ARBA00022840"/>
    </source>
</evidence>
<accession>A0AAD8UUR6</accession>
<dbReference type="GO" id="GO:0008440">
    <property type="term" value="F:inositol-1,4,5-trisphosphate 3-kinase activity"/>
    <property type="evidence" value="ECO:0007669"/>
    <property type="project" value="TreeGrafter"/>
</dbReference>
<sequence>MAEEHNEGRRELELLDSRHKKLSGTTLMFRDLEHRYIYKIMPEYTTSEATFYAIVNGMPVSYESESLSCLKETLKEPTKLAALNVLPRYYGIVQVVKEEYPPSDTKDSEICKKANYGGLTNDKRIACVKKWQELKTAHKLESSGEGSTKRLYNITASDLDLGDDFKDMPPEHLNALLKSWRQKIVASQTTEEELGFRICSICTSSQKGPLEVSASQAKLLNKEETLSILHEVFDGLPEVRRCMRETIVGVKSWIELQDELSFSATSILVTYDQNNHSRCNIKWVDFTYVESPICSPFAVRPGPSNMVKGLDYLIDICTGPD</sequence>
<keyword evidence="3" id="KW-0547">Nucleotide-binding</keyword>
<dbReference type="EC" id="2.7.-.-" evidence="8"/>
<dbReference type="PANTHER" id="PTHR12400:SF51">
    <property type="entry name" value="INOSITOL POLYPHOSPHATE MULTIKINASE"/>
    <property type="match status" value="1"/>
</dbReference>
<keyword evidence="4 8" id="KW-0418">Kinase</keyword>
<keyword evidence="2 8" id="KW-0808">Transferase</keyword>
<dbReference type="GO" id="GO:0005524">
    <property type="term" value="F:ATP binding"/>
    <property type="evidence" value="ECO:0007669"/>
    <property type="project" value="UniProtKB-KW"/>
</dbReference>
<evidence type="ECO:0000313" key="9">
    <source>
        <dbReference type="EMBL" id="KAK1444912.1"/>
    </source>
</evidence>
<reference evidence="9" key="1">
    <citation type="submission" date="2023-08" db="EMBL/GenBank/DDBJ databases">
        <title>Draft sequence of the Babesia gibsoni genome.</title>
        <authorList>
            <person name="Yamagishi J.Y."/>
            <person name="Xuan X.X."/>
        </authorList>
    </citation>
    <scope>NUCLEOTIDE SEQUENCE</scope>
    <source>
        <strain evidence="9">Azabu</strain>
    </source>
</reference>
<comment type="catalytic activity">
    <reaction evidence="6">
        <text>1D-myo-inositol 1,4,5-trisphosphate + 2 ATP = 1D-myo-inositol 1,3,4,5,6-pentakisphosphate + 2 ADP + 2 H(+)</text>
        <dbReference type="Rhea" id="RHEA:32359"/>
        <dbReference type="ChEBI" id="CHEBI:15378"/>
        <dbReference type="ChEBI" id="CHEBI:30616"/>
        <dbReference type="ChEBI" id="CHEBI:57733"/>
        <dbReference type="ChEBI" id="CHEBI:203600"/>
        <dbReference type="ChEBI" id="CHEBI:456216"/>
        <dbReference type="EC" id="2.7.1.151"/>
    </reaction>
</comment>
<evidence type="ECO:0000256" key="1">
    <source>
        <dbReference type="ARBA" id="ARBA00007374"/>
    </source>
</evidence>
<proteinExistence type="inferred from homology"/>
<dbReference type="GO" id="GO:0005737">
    <property type="term" value="C:cytoplasm"/>
    <property type="evidence" value="ECO:0007669"/>
    <property type="project" value="TreeGrafter"/>
</dbReference>
<dbReference type="SUPFAM" id="SSF56104">
    <property type="entry name" value="SAICAR synthase-like"/>
    <property type="match status" value="1"/>
</dbReference>
<evidence type="ECO:0000256" key="8">
    <source>
        <dbReference type="RuleBase" id="RU363090"/>
    </source>
</evidence>
<dbReference type="InterPro" id="IPR005522">
    <property type="entry name" value="IPK"/>
</dbReference>
<dbReference type="GO" id="GO:0051765">
    <property type="term" value="F:inositol tetrakisphosphate kinase activity"/>
    <property type="evidence" value="ECO:0007669"/>
    <property type="project" value="TreeGrafter"/>
</dbReference>
<keyword evidence="10" id="KW-1185">Reference proteome</keyword>
<comment type="catalytic activity">
    <reaction evidence="7">
        <text>1D-myo-inositol 1,3,4,6-tetrakisphosphate + ATP = 1D-myo-inositol 1,3,4,5,6-pentakisphosphate + ADP + H(+)</text>
        <dbReference type="Rhea" id="RHEA:12717"/>
        <dbReference type="ChEBI" id="CHEBI:15378"/>
        <dbReference type="ChEBI" id="CHEBI:30616"/>
        <dbReference type="ChEBI" id="CHEBI:57660"/>
        <dbReference type="ChEBI" id="CHEBI:57733"/>
        <dbReference type="ChEBI" id="CHEBI:456216"/>
        <dbReference type="EC" id="2.7.1.140"/>
    </reaction>
</comment>
<dbReference type="InterPro" id="IPR038286">
    <property type="entry name" value="IPK_sf"/>
</dbReference>
<evidence type="ECO:0000256" key="6">
    <source>
        <dbReference type="ARBA" id="ARBA00036164"/>
    </source>
</evidence>
<name>A0AAD8UUR6_BABGI</name>
<dbReference type="AlphaFoldDB" id="A0AAD8UUR6"/>
<dbReference type="Proteomes" id="UP001230268">
    <property type="component" value="Unassembled WGS sequence"/>
</dbReference>
<evidence type="ECO:0000256" key="2">
    <source>
        <dbReference type="ARBA" id="ARBA00022679"/>
    </source>
</evidence>
<evidence type="ECO:0000313" key="10">
    <source>
        <dbReference type="Proteomes" id="UP001230268"/>
    </source>
</evidence>
<comment type="similarity">
    <text evidence="1 8">Belongs to the inositol phosphokinase (IPK) family.</text>
</comment>
<dbReference type="Pfam" id="PF03770">
    <property type="entry name" value="IPK"/>
    <property type="match status" value="1"/>
</dbReference>
<organism evidence="9 10">
    <name type="scientific">Babesia gibsoni</name>
    <dbReference type="NCBI Taxonomy" id="33632"/>
    <lineage>
        <taxon>Eukaryota</taxon>
        <taxon>Sar</taxon>
        <taxon>Alveolata</taxon>
        <taxon>Apicomplexa</taxon>
        <taxon>Aconoidasida</taxon>
        <taxon>Piroplasmida</taxon>
        <taxon>Babesiidae</taxon>
        <taxon>Babesia</taxon>
    </lineage>
</organism>
<protein>
    <recommendedName>
        <fullName evidence="8">Kinase</fullName>
        <ecNumber evidence="8">2.7.-.-</ecNumber>
    </recommendedName>
</protein>
<gene>
    <name evidence="9" type="ORF">BgAZ_108180</name>
</gene>
<dbReference type="EMBL" id="JAVEPI010000001">
    <property type="protein sequence ID" value="KAK1444912.1"/>
    <property type="molecule type" value="Genomic_DNA"/>
</dbReference>
<evidence type="ECO:0000256" key="3">
    <source>
        <dbReference type="ARBA" id="ARBA00022741"/>
    </source>
</evidence>
<dbReference type="GO" id="GO:0032958">
    <property type="term" value="P:inositol phosphate biosynthetic process"/>
    <property type="evidence" value="ECO:0007669"/>
    <property type="project" value="InterPro"/>
</dbReference>
<comment type="caution">
    <text evidence="9">The sequence shown here is derived from an EMBL/GenBank/DDBJ whole genome shotgun (WGS) entry which is preliminary data.</text>
</comment>
<dbReference type="PANTHER" id="PTHR12400">
    <property type="entry name" value="INOSITOL POLYPHOSPHATE KINASE"/>
    <property type="match status" value="1"/>
</dbReference>
<evidence type="ECO:0000256" key="4">
    <source>
        <dbReference type="ARBA" id="ARBA00022777"/>
    </source>
</evidence>